<comment type="caution">
    <text evidence="10">The sequence shown here is derived from an EMBL/GenBank/DDBJ whole genome shotgun (WGS) entry which is preliminary data.</text>
</comment>
<feature type="transmembrane region" description="Helical" evidence="9">
    <location>
        <begin position="513"/>
        <end position="538"/>
    </location>
</feature>
<dbReference type="PANTHER" id="PTHR11629:SF63">
    <property type="entry name" value="V-TYPE PROTON ATPASE SUBUNIT A"/>
    <property type="match status" value="1"/>
</dbReference>
<dbReference type="InterPro" id="IPR026028">
    <property type="entry name" value="V-type_ATPase_116kDa_su_euka"/>
</dbReference>
<dbReference type="PIRSF" id="PIRSF001293">
    <property type="entry name" value="ATP6V0A1"/>
    <property type="match status" value="1"/>
</dbReference>
<evidence type="ECO:0000256" key="6">
    <source>
        <dbReference type="ARBA" id="ARBA00022989"/>
    </source>
</evidence>
<comment type="function">
    <text evidence="9">Essential component of the vacuolar proton pump (V-ATPase), a multimeric enzyme that catalyzes the translocation of protons across the membranes. Required for assembly and activity of the V-ATPase.</text>
</comment>
<gene>
    <name evidence="10" type="ORF">BB558_004378</name>
</gene>
<dbReference type="GO" id="GO:0046961">
    <property type="term" value="F:proton-transporting ATPase activity, rotational mechanism"/>
    <property type="evidence" value="ECO:0007669"/>
    <property type="project" value="InterPro"/>
</dbReference>
<organism evidence="10 11">
    <name type="scientific">Smittium angustum</name>
    <dbReference type="NCBI Taxonomy" id="133377"/>
    <lineage>
        <taxon>Eukaryota</taxon>
        <taxon>Fungi</taxon>
        <taxon>Fungi incertae sedis</taxon>
        <taxon>Zoopagomycota</taxon>
        <taxon>Kickxellomycotina</taxon>
        <taxon>Harpellomycetes</taxon>
        <taxon>Harpellales</taxon>
        <taxon>Legeriomycetaceae</taxon>
        <taxon>Smittium</taxon>
    </lineage>
</organism>
<dbReference type="GO" id="GO:0000220">
    <property type="term" value="C:vacuolar proton-transporting V-type ATPase, V0 domain"/>
    <property type="evidence" value="ECO:0007669"/>
    <property type="project" value="InterPro"/>
</dbReference>
<feature type="transmembrane region" description="Helical" evidence="9">
    <location>
        <begin position="907"/>
        <end position="935"/>
    </location>
</feature>
<dbReference type="GO" id="GO:0007035">
    <property type="term" value="P:vacuolar acidification"/>
    <property type="evidence" value="ECO:0007669"/>
    <property type="project" value="TreeGrafter"/>
</dbReference>
<feature type="transmembrane region" description="Helical" evidence="9">
    <location>
        <begin position="737"/>
        <end position="756"/>
    </location>
</feature>
<reference evidence="10 11" key="1">
    <citation type="journal article" date="2018" name="MBio">
        <title>Comparative Genomics Reveals the Core Gene Toolbox for the Fungus-Insect Symbiosis.</title>
        <authorList>
            <person name="Wang Y."/>
            <person name="Stata M."/>
            <person name="Wang W."/>
            <person name="Stajich J.E."/>
            <person name="White M.M."/>
            <person name="Moncalvo J.M."/>
        </authorList>
    </citation>
    <scope>NUCLEOTIDE SEQUENCE [LARGE SCALE GENOMIC DNA]</scope>
    <source>
        <strain evidence="10 11">AUS-126-30</strain>
    </source>
</reference>
<name>A0A2U1J3D3_SMIAN</name>
<dbReference type="EMBL" id="MBFU01000425">
    <property type="protein sequence ID" value="PVZ99595.1"/>
    <property type="molecule type" value="Genomic_DNA"/>
</dbReference>
<dbReference type="Proteomes" id="UP000245591">
    <property type="component" value="Unassembled WGS sequence"/>
</dbReference>
<evidence type="ECO:0000256" key="5">
    <source>
        <dbReference type="ARBA" id="ARBA00022781"/>
    </source>
</evidence>
<accession>A0A2U1J3D3</accession>
<evidence type="ECO:0000256" key="4">
    <source>
        <dbReference type="ARBA" id="ARBA00022692"/>
    </source>
</evidence>
<feature type="transmembrane region" description="Helical" evidence="9">
    <location>
        <begin position="668"/>
        <end position="692"/>
    </location>
</feature>
<keyword evidence="3 9" id="KW-0813">Transport</keyword>
<evidence type="ECO:0000256" key="9">
    <source>
        <dbReference type="RuleBase" id="RU361189"/>
    </source>
</evidence>
<dbReference type="InterPro" id="IPR002490">
    <property type="entry name" value="V-ATPase_116kDa_su"/>
</dbReference>
<proteinExistence type="inferred from homology"/>
<keyword evidence="8 9" id="KW-0472">Membrane</keyword>
<evidence type="ECO:0000256" key="3">
    <source>
        <dbReference type="ARBA" id="ARBA00022448"/>
    </source>
</evidence>
<evidence type="ECO:0000256" key="1">
    <source>
        <dbReference type="ARBA" id="ARBA00004141"/>
    </source>
</evidence>
<dbReference type="GO" id="GO:0051117">
    <property type="term" value="F:ATPase binding"/>
    <property type="evidence" value="ECO:0007669"/>
    <property type="project" value="TreeGrafter"/>
</dbReference>
<keyword evidence="5 9" id="KW-0375">Hydrogen ion transport</keyword>
<keyword evidence="11" id="KW-1185">Reference proteome</keyword>
<dbReference type="AlphaFoldDB" id="A0A2U1J3D3"/>
<keyword evidence="7 9" id="KW-0406">Ion transport</keyword>
<keyword evidence="6 9" id="KW-1133">Transmembrane helix</keyword>
<protein>
    <recommendedName>
        <fullName evidence="9">V-type proton ATPase subunit a</fullName>
    </recommendedName>
</protein>
<comment type="subcellular location">
    <subcellularLocation>
        <location evidence="1">Membrane</location>
        <topology evidence="1">Multi-pass membrane protein</topology>
    </subcellularLocation>
</comment>
<sequence>MSFIQMYIPIEISRFAVTELGELGILQFRDLNESVNAFQRTFAHDIRRLDEIERKLRYFKLEIEKENIITNEEIDEEFAYRSRGPQEIEEMEETISLYESRVKKFNYAFDELKQQWTELVIHSLTLSGISSIFERISQTRTVRYHQVSVPQPRFSREHVDNDVMLEDLSRSSRSDIPTYVYNDQTSEGDALLNVIPSNINTSSGSTHNISKSSGLNTDNNKAHYYAQILGHSDVSLEASQPARQRGNSIGSLDDLESSRLIDSELNHPSSRILLEDINIGFVAGVIGRERLATLEKVLWRSLRGNMYMEYTDLIIPDDDRIPGVDMEDMAAFAVFAHGETLQARITKISESFGATIYSISKNSEQRREDLIDILSRKDDVKVVLQHNKEAVRIELRSIAQKISTWSMVTRKEKGIFYAMNLFNYDEGRRCLIAEGWCPTRDLARINTALYAATAQTGSNTSAVVHELNTTLEPPTYIRTNKFTQGFQNIINSYGVPKYGEVNPGLFTTVSFPFLFAVMFGDLGHGVIMTMAALFLVLFERTLAKIRSEEFQMMFEGRYMILMMGIYSMVVGFVYNDTFSRAMHLFKPGWLWPSDRKLGELVSAKLVKGYVYPVGIDPTWHHSDNALLFLNSYKMKMSILLGVVHMVFGMCLQVFNARHFRKPINIKHVFLPQLIYFLSIFGYLSITIVYKWLVDWYAVDSNGNLINNSPPSLLNMLIYMFLSPGSVEPKDSLFAGQGFVQIVLLLVALVCVPWMLLAKPLILKAEHNKIISEGYGHLGQSVPERLSYESTDSLQQHLNTSIEIDNNDVGANRSASFGSYPELTNENQSFDDHDTQVPKDADFDFGEIMMNSIIHTIEFCLSGISHTASYLRLWALSLAHAQLSQVLWSMTLLSAFNGEDTFMKPLYIMFAFYMWFVLTVGILLVMEGLSAFLHALRLHWVEFNNKFYEGTGAMFVPFSFNQNDE</sequence>
<evidence type="ECO:0000256" key="8">
    <source>
        <dbReference type="ARBA" id="ARBA00023136"/>
    </source>
</evidence>
<evidence type="ECO:0000256" key="7">
    <source>
        <dbReference type="ARBA" id="ARBA00023065"/>
    </source>
</evidence>
<evidence type="ECO:0000256" key="2">
    <source>
        <dbReference type="ARBA" id="ARBA00009904"/>
    </source>
</evidence>
<dbReference type="PANTHER" id="PTHR11629">
    <property type="entry name" value="VACUOLAR PROTON ATPASES"/>
    <property type="match status" value="1"/>
</dbReference>
<keyword evidence="4 9" id="KW-0812">Transmembrane</keyword>
<evidence type="ECO:0000313" key="11">
    <source>
        <dbReference type="Proteomes" id="UP000245591"/>
    </source>
</evidence>
<feature type="transmembrane region" description="Helical" evidence="9">
    <location>
        <begin position="872"/>
        <end position="895"/>
    </location>
</feature>
<feature type="transmembrane region" description="Helical" evidence="9">
    <location>
        <begin position="636"/>
        <end position="656"/>
    </location>
</feature>
<dbReference type="Pfam" id="PF01496">
    <property type="entry name" value="V_ATPase_I"/>
    <property type="match status" value="1"/>
</dbReference>
<dbReference type="GO" id="GO:0000329">
    <property type="term" value="C:fungal-type vacuole membrane"/>
    <property type="evidence" value="ECO:0007669"/>
    <property type="project" value="TreeGrafter"/>
</dbReference>
<evidence type="ECO:0000313" key="10">
    <source>
        <dbReference type="EMBL" id="PVZ99595.1"/>
    </source>
</evidence>
<feature type="transmembrane region" description="Helical" evidence="9">
    <location>
        <begin position="558"/>
        <end position="575"/>
    </location>
</feature>
<comment type="similarity">
    <text evidence="2 9">Belongs to the V-ATPase 116 kDa subunit family.</text>
</comment>